<dbReference type="InterPro" id="IPR012337">
    <property type="entry name" value="RNaseH-like_sf"/>
</dbReference>
<accession>W9JI83</accession>
<proteinExistence type="predicted"/>
<dbReference type="SUPFAM" id="SSF53098">
    <property type="entry name" value="Ribonuclease H-like"/>
    <property type="match status" value="1"/>
</dbReference>
<dbReference type="Pfam" id="PF13456">
    <property type="entry name" value="RVT_3"/>
    <property type="match status" value="1"/>
</dbReference>
<dbReference type="VEuPathDB" id="FungiDB:FOZG_16979"/>
<organism evidence="1">
    <name type="scientific">Fusarium oxysporum Fo47</name>
    <dbReference type="NCBI Taxonomy" id="660027"/>
    <lineage>
        <taxon>Eukaryota</taxon>
        <taxon>Fungi</taxon>
        <taxon>Dikarya</taxon>
        <taxon>Ascomycota</taxon>
        <taxon>Pezizomycotina</taxon>
        <taxon>Sordariomycetes</taxon>
        <taxon>Hypocreomycetidae</taxon>
        <taxon>Hypocreales</taxon>
        <taxon>Nectriaceae</taxon>
        <taxon>Fusarium</taxon>
        <taxon>Fusarium oxysporum species complex</taxon>
    </lineage>
</organism>
<reference evidence="1" key="2">
    <citation type="submission" date="2012-06" db="EMBL/GenBank/DDBJ databases">
        <title>Annotation of the Genome Sequence of Fusarium oxysporum Fo47.</title>
        <authorList>
            <consortium name="The Broad Institute Genomics Platform"/>
            <person name="Ma L.-J."/>
            <person name="Corby-Kistler H."/>
            <person name="Broz K."/>
            <person name="Gale L.R."/>
            <person name="Jonkers W."/>
            <person name="O'Donnell K."/>
            <person name="Ploetz R."/>
            <person name="Steinberg C."/>
            <person name="Schwartz D.C."/>
            <person name="VanEtten H."/>
            <person name="Zhou S."/>
            <person name="Young S.K."/>
            <person name="Zeng Q."/>
            <person name="Gargeya S."/>
            <person name="Fitzgerald M."/>
            <person name="Abouelleil A."/>
            <person name="Alvarado L."/>
            <person name="Chapman S.B."/>
            <person name="Gainer-Dewar J."/>
            <person name="Goldberg J."/>
            <person name="Griggs A."/>
            <person name="Gujja S."/>
            <person name="Hansen M."/>
            <person name="Howarth C."/>
            <person name="Imamovic A."/>
            <person name="Ireland A."/>
            <person name="Larimer J."/>
            <person name="McCowan C."/>
            <person name="Murphy C."/>
            <person name="Pearson M."/>
            <person name="Poon T.W."/>
            <person name="Priest M."/>
            <person name="Roberts A."/>
            <person name="Saif S."/>
            <person name="Shea T."/>
            <person name="Sykes S."/>
            <person name="Wortman J."/>
            <person name="Nusbaum C."/>
            <person name="Birren B."/>
        </authorList>
    </citation>
    <scope>NUCLEOTIDE SEQUENCE</scope>
    <source>
        <strain evidence="1">Fo47</strain>
    </source>
</reference>
<protein>
    <submittedName>
        <fullName evidence="1">Uncharacterized protein</fullName>
    </submittedName>
</protein>
<dbReference type="AlphaFoldDB" id="W9JI83"/>
<dbReference type="EMBL" id="JH717913">
    <property type="protein sequence ID" value="EWZ29350.1"/>
    <property type="molecule type" value="Genomic_DNA"/>
</dbReference>
<dbReference type="GO" id="GO:0004523">
    <property type="term" value="F:RNA-DNA hybrid ribonuclease activity"/>
    <property type="evidence" value="ECO:0007669"/>
    <property type="project" value="InterPro"/>
</dbReference>
<dbReference type="InterPro" id="IPR002156">
    <property type="entry name" value="RNaseH_domain"/>
</dbReference>
<dbReference type="Gene3D" id="3.30.420.10">
    <property type="entry name" value="Ribonuclease H-like superfamily/Ribonuclease H"/>
    <property type="match status" value="1"/>
</dbReference>
<reference evidence="1" key="1">
    <citation type="submission" date="2011-06" db="EMBL/GenBank/DDBJ databases">
        <title>The Genome Sequence of Fusarium oxysporum Fo47.</title>
        <authorList>
            <consortium name="The Broad Institute Genome Sequencing Platform"/>
            <person name="Ma L.-J."/>
            <person name="Gale L.R."/>
            <person name="Schwartz D.C."/>
            <person name="Zhou S."/>
            <person name="Corby-Kistler H."/>
            <person name="Young S.K."/>
            <person name="Zeng Q."/>
            <person name="Gargeya S."/>
            <person name="Fitzgerald M."/>
            <person name="Haas B."/>
            <person name="Abouelleil A."/>
            <person name="Alvarado L."/>
            <person name="Arachchi H.M."/>
            <person name="Berlin A."/>
            <person name="Brown A."/>
            <person name="Chapman S.B."/>
            <person name="Chen Z."/>
            <person name="Dunbar C."/>
            <person name="Freedman E."/>
            <person name="Gearin G."/>
            <person name="Gellesch M."/>
            <person name="Goldberg J."/>
            <person name="Griggs A."/>
            <person name="Gujja S."/>
            <person name="Heiman D."/>
            <person name="Howarth C."/>
            <person name="Larson L."/>
            <person name="Lui A."/>
            <person name="MacDonald P.J.P."/>
            <person name="Mehta T."/>
            <person name="Montmayeur A."/>
            <person name="Murphy C."/>
            <person name="Neiman D."/>
            <person name="Pearson M."/>
            <person name="Priest M."/>
            <person name="Roberts A."/>
            <person name="Saif S."/>
            <person name="Shea T."/>
            <person name="Shenoy N."/>
            <person name="Sisk P."/>
            <person name="Stolte C."/>
            <person name="Sykes S."/>
            <person name="Wortman J."/>
            <person name="Nusbaum C."/>
            <person name="Birren B."/>
        </authorList>
    </citation>
    <scope>NUCLEOTIDE SEQUENCE [LARGE SCALE GENOMIC DNA]</scope>
    <source>
        <strain evidence="1">Fo47</strain>
    </source>
</reference>
<gene>
    <name evidence="1" type="ORF">FOZG_16979</name>
</gene>
<dbReference type="Proteomes" id="UP000030766">
    <property type="component" value="Unassembled WGS sequence"/>
</dbReference>
<dbReference type="GO" id="GO:0003676">
    <property type="term" value="F:nucleic acid binding"/>
    <property type="evidence" value="ECO:0007669"/>
    <property type="project" value="InterPro"/>
</dbReference>
<evidence type="ECO:0000313" key="1">
    <source>
        <dbReference type="EMBL" id="EWZ29350.1"/>
    </source>
</evidence>
<dbReference type="InterPro" id="IPR036397">
    <property type="entry name" value="RNaseH_sf"/>
</dbReference>
<dbReference type="HOGENOM" id="CLU_000680_23_4_1"/>
<name>W9JI83_FUSOX</name>
<sequence length="289" mass="32649">MGVAIRIPISVARAGKISETFSVTLGTREEHNPYTAELAAIAHGLGCLPEMKYRVIMIVTSNKSAAQAIGNPRQQSGQGHIREIYDAIEKLRGDGNRVNLIWLPRDSELKIQKTAKMSARYATEPYMTPRRGMIKAKTTILNRTRADLRMERKLPDGVGRHSRRVDSALPGKHTRLLYDQLSWKEASVLAQLRTGMARLNGYLYQIRAAPTDECPCGRAKETVEHFLFRCVKWTTQRKEMFQSINEKRGNLSFHLGGKAASDGQEWKPDMDAVRATIRFTIATGRLERR</sequence>